<sequence>MSSDQQSNNQKIRQRKAVEEFQDQYFATARELSDRQISKAVAPLQQRVCFCCMESANYFSEKRHHFLCRDLGSPVSSGNG</sequence>
<dbReference type="AlphaFoldDB" id="A0A183DBU3"/>
<dbReference type="WBParaSite" id="GPUH_0000619201-mRNA-1">
    <property type="protein sequence ID" value="GPUH_0000619201-mRNA-1"/>
    <property type="gene ID" value="GPUH_0000619201"/>
</dbReference>
<evidence type="ECO:0000313" key="2">
    <source>
        <dbReference type="Proteomes" id="UP000271098"/>
    </source>
</evidence>
<organism evidence="3">
    <name type="scientific">Gongylonema pulchrum</name>
    <dbReference type="NCBI Taxonomy" id="637853"/>
    <lineage>
        <taxon>Eukaryota</taxon>
        <taxon>Metazoa</taxon>
        <taxon>Ecdysozoa</taxon>
        <taxon>Nematoda</taxon>
        <taxon>Chromadorea</taxon>
        <taxon>Rhabditida</taxon>
        <taxon>Spirurina</taxon>
        <taxon>Spiruromorpha</taxon>
        <taxon>Spiruroidea</taxon>
        <taxon>Gongylonematidae</taxon>
        <taxon>Gongylonema</taxon>
    </lineage>
</organism>
<protein>
    <submittedName>
        <fullName evidence="3">TraR/DksA family transcriptional regulator</fullName>
    </submittedName>
</protein>
<reference evidence="3" key="1">
    <citation type="submission" date="2016-06" db="UniProtKB">
        <authorList>
            <consortium name="WormBaseParasite"/>
        </authorList>
    </citation>
    <scope>IDENTIFICATION</scope>
</reference>
<dbReference type="EMBL" id="UYRT01014132">
    <property type="protein sequence ID" value="VDK53727.1"/>
    <property type="molecule type" value="Genomic_DNA"/>
</dbReference>
<proteinExistence type="predicted"/>
<name>A0A183DBU3_9BILA</name>
<reference evidence="1 2" key="2">
    <citation type="submission" date="2018-11" db="EMBL/GenBank/DDBJ databases">
        <authorList>
            <consortium name="Pathogen Informatics"/>
        </authorList>
    </citation>
    <scope>NUCLEOTIDE SEQUENCE [LARGE SCALE GENOMIC DNA]</scope>
</reference>
<evidence type="ECO:0000313" key="3">
    <source>
        <dbReference type="WBParaSite" id="GPUH_0000619201-mRNA-1"/>
    </source>
</evidence>
<dbReference type="Proteomes" id="UP000271098">
    <property type="component" value="Unassembled WGS sequence"/>
</dbReference>
<evidence type="ECO:0000313" key="1">
    <source>
        <dbReference type="EMBL" id="VDK53727.1"/>
    </source>
</evidence>
<keyword evidence="2" id="KW-1185">Reference proteome</keyword>
<accession>A0A183DBU3</accession>
<gene>
    <name evidence="1" type="ORF">GPUH_LOCUS6182</name>
</gene>